<name>A0A654M485_9ARCH</name>
<feature type="domain" description="S-adenosylmethionine-dependent methyltransferase Rv2258c-like winged HTH" evidence="2">
    <location>
        <begin position="17"/>
        <end position="90"/>
    </location>
</feature>
<proteinExistence type="predicted"/>
<dbReference type="Proteomes" id="UP000058925">
    <property type="component" value="Chromosome"/>
</dbReference>
<dbReference type="PANTHER" id="PTHR45128">
    <property type="entry name" value="METHYLTRANSFERASE TYPE 11"/>
    <property type="match status" value="1"/>
</dbReference>
<dbReference type="GO" id="GO:0008168">
    <property type="term" value="F:methyltransferase activity"/>
    <property type="evidence" value="ECO:0007669"/>
    <property type="project" value="UniProtKB-KW"/>
</dbReference>
<dbReference type="Pfam" id="PF13847">
    <property type="entry name" value="Methyltransf_31"/>
    <property type="match status" value="1"/>
</dbReference>
<dbReference type="Pfam" id="PF21320">
    <property type="entry name" value="WHD_Rv2258c"/>
    <property type="match status" value="1"/>
</dbReference>
<reference evidence="4" key="1">
    <citation type="submission" date="2015-10" db="EMBL/GenBank/DDBJ databases">
        <title>Niche specialization of a soil ammonia-oxidizing archaeon, Candidatus Nitrosocosmicus oleophilus.</title>
        <authorList>
            <person name="Jung M.-Y."/>
            <person name="Rhee S.-K."/>
        </authorList>
    </citation>
    <scope>NUCLEOTIDE SEQUENCE [LARGE SCALE GENOMIC DNA]</scope>
    <source>
        <strain evidence="4">MY3</strain>
    </source>
</reference>
<evidence type="ECO:0000259" key="2">
    <source>
        <dbReference type="Pfam" id="PF21320"/>
    </source>
</evidence>
<keyword evidence="3" id="KW-0489">Methyltransferase</keyword>
<dbReference type="InterPro" id="IPR029063">
    <property type="entry name" value="SAM-dependent_MTases_sf"/>
</dbReference>
<dbReference type="CDD" id="cd02440">
    <property type="entry name" value="AdoMet_MTases"/>
    <property type="match status" value="1"/>
</dbReference>
<dbReference type="AlphaFoldDB" id="A0A654M485"/>
<dbReference type="OrthoDB" id="8915at2157"/>
<dbReference type="GeneID" id="60422966"/>
<protein>
    <submittedName>
        <fullName evidence="3">Trans-aconitate 2-methyltransferase</fullName>
    </submittedName>
</protein>
<gene>
    <name evidence="3" type="ORF">NMY3_03103</name>
</gene>
<feature type="domain" description="Methyltransferase" evidence="1">
    <location>
        <begin position="164"/>
        <end position="324"/>
    </location>
</feature>
<organism evidence="3 4">
    <name type="scientific">Candidatus Nitrosocosmicus oleophilus</name>
    <dbReference type="NCBI Taxonomy" id="1353260"/>
    <lineage>
        <taxon>Archaea</taxon>
        <taxon>Nitrososphaerota</taxon>
        <taxon>Nitrososphaeria</taxon>
        <taxon>Nitrososphaerales</taxon>
        <taxon>Nitrososphaeraceae</taxon>
        <taxon>Candidatus Nitrosocosmicus</taxon>
    </lineage>
</organism>
<dbReference type="InterPro" id="IPR048711">
    <property type="entry name" value="WHD_Rv2258c"/>
</dbReference>
<keyword evidence="4" id="KW-1185">Reference proteome</keyword>
<dbReference type="Gene3D" id="3.40.50.150">
    <property type="entry name" value="Vaccinia Virus protein VP39"/>
    <property type="match status" value="1"/>
</dbReference>
<dbReference type="PANTHER" id="PTHR45128:SF1">
    <property type="entry name" value="S-ADENOSYLMETHIONINE-DEPENDENT METHYLTRANSFERASE RV2258C"/>
    <property type="match status" value="1"/>
</dbReference>
<dbReference type="InterPro" id="IPR053173">
    <property type="entry name" value="SAM-binding_MTase"/>
</dbReference>
<keyword evidence="3" id="KW-0808">Transferase</keyword>
<dbReference type="RefSeq" id="WP_196816383.1">
    <property type="nucleotide sequence ID" value="NZ_CP012850.1"/>
</dbReference>
<dbReference type="InterPro" id="IPR025714">
    <property type="entry name" value="Methyltranfer_dom"/>
</dbReference>
<dbReference type="GO" id="GO:0032259">
    <property type="term" value="P:methylation"/>
    <property type="evidence" value="ECO:0007669"/>
    <property type="project" value="UniProtKB-KW"/>
</dbReference>
<evidence type="ECO:0000259" key="1">
    <source>
        <dbReference type="Pfam" id="PF13847"/>
    </source>
</evidence>
<dbReference type="EMBL" id="CP012850">
    <property type="protein sequence ID" value="ALI37289.1"/>
    <property type="molecule type" value="Genomic_DNA"/>
</dbReference>
<sequence>MGDAFSDYLIDTINKGSLALMLSIGHRTRLFDILSTMPPSTVDEISKKAKLNQRYVKEWLGTMVTGKIIDYDSSNSKFNLPKEKAQFLTREDNLYNFSASMQWIPVLAQVEDKIIDCFHSGGGVPYSSYNRFHEVMAEESFQTVVTGLVDHILPLVPGLIDRLKDGINVLDIGCGRGKAVNILAKKFPNSMFVGYDVAEEAIKGATADSKTLNTCNTLFQVQNLLTVEPTKKFDFITAFDVIHDQIDPSRTLKFIFDSLNSSGVFLMQDILSSTDLAKNIDHPLGPFLYTISCMHCMSVSLSENGAGLGAMWGKEKALEMLRYAGFMGVEVNTLSHDFQNYYYTASKP</sequence>
<evidence type="ECO:0000313" key="3">
    <source>
        <dbReference type="EMBL" id="ALI37289.1"/>
    </source>
</evidence>
<accession>A0A654M485</accession>
<dbReference type="KEGG" id="taa:NMY3_03103"/>
<dbReference type="SUPFAM" id="SSF53335">
    <property type="entry name" value="S-adenosyl-L-methionine-dependent methyltransferases"/>
    <property type="match status" value="1"/>
</dbReference>
<evidence type="ECO:0000313" key="4">
    <source>
        <dbReference type="Proteomes" id="UP000058925"/>
    </source>
</evidence>